<protein>
    <recommendedName>
        <fullName evidence="3">DUF559 domain-containing protein</fullName>
    </recommendedName>
</protein>
<dbReference type="RefSeq" id="WP_205306749.1">
    <property type="nucleotide sequence ID" value="NZ_BAAAVF010000021.1"/>
</dbReference>
<reference evidence="1 2" key="1">
    <citation type="submission" date="2021-01" db="EMBL/GenBank/DDBJ databases">
        <title>Sequencing the genomes of 1000 actinobacteria strains.</title>
        <authorList>
            <person name="Klenk H.-P."/>
        </authorList>
    </citation>
    <scope>NUCLEOTIDE SEQUENCE [LARGE SCALE GENOMIC DNA]</scope>
    <source>
        <strain evidence="1 2">DSM 46000</strain>
    </source>
</reference>
<keyword evidence="2" id="KW-1185">Reference proteome</keyword>
<proteinExistence type="predicted"/>
<evidence type="ECO:0000313" key="2">
    <source>
        <dbReference type="Proteomes" id="UP000698059"/>
    </source>
</evidence>
<comment type="caution">
    <text evidence="1">The sequence shown here is derived from an EMBL/GenBank/DDBJ whole genome shotgun (WGS) entry which is preliminary data.</text>
</comment>
<name>A0ABS2LE75_9CELL</name>
<sequence>MTGSSSALRTVSGLARLAARQAHAVTRKQLADLGVDRFHIGSQLSARRWQLVAPEVLVLYTGPLAPGTRLWVVALAAAEPVAIGSWTGLALHGLRGWDRPGIHVVVRRGSRPPRLAGVVVHESRRPAPEDIEHRRGLPVHRVERCAIDAAAWQTSPRTAVGLLAAVVQQRLTTPERLWEQLDRVGKVRFHRLMRASVADIRGGADALSEIDFGKLCREHGFPEPRRQVRRQDARGRWRFLDAEWDLPGGRRLVVEIDGIGHMEATRWYDDLLRGAELGPDEGTVTIRLPAAAARIEPLRVARILERYLRRT</sequence>
<organism evidence="1 2">
    <name type="scientific">Oerskovia jenensis</name>
    <dbReference type="NCBI Taxonomy" id="162169"/>
    <lineage>
        <taxon>Bacteria</taxon>
        <taxon>Bacillati</taxon>
        <taxon>Actinomycetota</taxon>
        <taxon>Actinomycetes</taxon>
        <taxon>Micrococcales</taxon>
        <taxon>Cellulomonadaceae</taxon>
        <taxon>Oerskovia</taxon>
    </lineage>
</organism>
<evidence type="ECO:0008006" key="3">
    <source>
        <dbReference type="Google" id="ProtNLM"/>
    </source>
</evidence>
<gene>
    <name evidence="1" type="ORF">JOD49_001643</name>
</gene>
<dbReference type="EMBL" id="JAFBBO010000001">
    <property type="protein sequence ID" value="MBM7478723.1"/>
    <property type="molecule type" value="Genomic_DNA"/>
</dbReference>
<evidence type="ECO:0000313" key="1">
    <source>
        <dbReference type="EMBL" id="MBM7478723.1"/>
    </source>
</evidence>
<accession>A0ABS2LE75</accession>
<dbReference type="Proteomes" id="UP000698059">
    <property type="component" value="Unassembled WGS sequence"/>
</dbReference>